<protein>
    <recommendedName>
        <fullName evidence="1">Tc1-like transposase DDE domain-containing protein</fullName>
    </recommendedName>
</protein>
<keyword evidence="3" id="KW-1185">Reference proteome</keyword>
<evidence type="ECO:0000313" key="2">
    <source>
        <dbReference type="EMBL" id="KAG2192001.1"/>
    </source>
</evidence>
<dbReference type="PANTHER" id="PTHR46564:SF1">
    <property type="entry name" value="TRANSPOSASE"/>
    <property type="match status" value="1"/>
</dbReference>
<feature type="domain" description="Tc1-like transposase DDE" evidence="1">
    <location>
        <begin position="319"/>
        <end position="403"/>
    </location>
</feature>
<dbReference type="NCBIfam" id="NF033545">
    <property type="entry name" value="transpos_IS630"/>
    <property type="match status" value="1"/>
</dbReference>
<dbReference type="InterPro" id="IPR038717">
    <property type="entry name" value="Tc1-like_DDE_dom"/>
</dbReference>
<reference evidence="2" key="1">
    <citation type="submission" date="2020-12" db="EMBL/GenBank/DDBJ databases">
        <title>Metabolic potential, ecology and presence of endohyphal bacteria is reflected in genomic diversity of Mucoromycotina.</title>
        <authorList>
            <person name="Muszewska A."/>
            <person name="Okrasinska A."/>
            <person name="Steczkiewicz K."/>
            <person name="Drgas O."/>
            <person name="Orlowska M."/>
            <person name="Perlinska-Lenart U."/>
            <person name="Aleksandrzak-Piekarczyk T."/>
            <person name="Szatraj K."/>
            <person name="Zielenkiewicz U."/>
            <person name="Pilsyk S."/>
            <person name="Malc E."/>
            <person name="Mieczkowski P."/>
            <person name="Kruszewska J.S."/>
            <person name="Biernat P."/>
            <person name="Pawlowska J."/>
        </authorList>
    </citation>
    <scope>NUCLEOTIDE SEQUENCE</scope>
    <source>
        <strain evidence="2">WA0000017839</strain>
    </source>
</reference>
<dbReference type="Pfam" id="PF13358">
    <property type="entry name" value="DDE_3"/>
    <property type="match status" value="1"/>
</dbReference>
<dbReference type="Proteomes" id="UP000603453">
    <property type="component" value="Unassembled WGS sequence"/>
</dbReference>
<dbReference type="PANTHER" id="PTHR46564">
    <property type="entry name" value="TRANSPOSASE"/>
    <property type="match status" value="1"/>
</dbReference>
<sequence length="438" mass="50777">MSFYYEDGQGSIADEQGNEAMDYEEETDPYNVTSLLTASQYRIHQGRFPAKVTEELDVQMEEVSEELSKDVATGRKYNVYSDQQKAVFYYFNRVKLWNAAASGRKAQVEIRTAQKWAKRLKEDPEWNIYEKQTNMSNRKPPQLQNEHKQHLVQFFDKFPQATRRDAVDSLTEEFQNFNLKETSVGNFILYECNLTFKRATLHPVARNSAENLDKRYHWAKKWVENTDMNYLKNCVFVDEAGFNINMRSPNARSVKGTPAIIETPTTRAITHTILGAITAHDVISIQIREPLKPKRVKVDGSQKRKKPVAKPLRKGTVTGHYARFISKTLDEMDKFPEMKNFYIVMDNAPIHTSDSIKNLIEARGYRAIYLPPYSPELNPIENFWSIVKNSVKRSAFKETEDLKTRIAEASECVSRKTLHNIAYHSVNNFEKCFNKEPL</sequence>
<proteinExistence type="predicted"/>
<accession>A0A8H7QIA3</accession>
<dbReference type="Gene3D" id="3.30.420.10">
    <property type="entry name" value="Ribonuclease H-like superfamily/Ribonuclease H"/>
    <property type="match status" value="1"/>
</dbReference>
<dbReference type="AlphaFoldDB" id="A0A8H7QIA3"/>
<evidence type="ECO:0000313" key="3">
    <source>
        <dbReference type="Proteomes" id="UP000603453"/>
    </source>
</evidence>
<dbReference type="SUPFAM" id="SSF53098">
    <property type="entry name" value="Ribonuclease H-like"/>
    <property type="match status" value="1"/>
</dbReference>
<dbReference type="InterPro" id="IPR047655">
    <property type="entry name" value="Transpos_IS630-like"/>
</dbReference>
<dbReference type="GO" id="GO:0003676">
    <property type="term" value="F:nucleic acid binding"/>
    <property type="evidence" value="ECO:0007669"/>
    <property type="project" value="InterPro"/>
</dbReference>
<evidence type="ECO:0000259" key="1">
    <source>
        <dbReference type="Pfam" id="PF13358"/>
    </source>
</evidence>
<dbReference type="InterPro" id="IPR012337">
    <property type="entry name" value="RNaseH-like_sf"/>
</dbReference>
<comment type="caution">
    <text evidence="2">The sequence shown here is derived from an EMBL/GenBank/DDBJ whole genome shotgun (WGS) entry which is preliminary data.</text>
</comment>
<gene>
    <name evidence="2" type="ORF">INT47_006068</name>
</gene>
<dbReference type="EMBL" id="JAEPRD010000328">
    <property type="protein sequence ID" value="KAG2192001.1"/>
    <property type="molecule type" value="Genomic_DNA"/>
</dbReference>
<organism evidence="2 3">
    <name type="scientific">Mucor saturninus</name>
    <dbReference type="NCBI Taxonomy" id="64648"/>
    <lineage>
        <taxon>Eukaryota</taxon>
        <taxon>Fungi</taxon>
        <taxon>Fungi incertae sedis</taxon>
        <taxon>Mucoromycota</taxon>
        <taxon>Mucoromycotina</taxon>
        <taxon>Mucoromycetes</taxon>
        <taxon>Mucorales</taxon>
        <taxon>Mucorineae</taxon>
        <taxon>Mucoraceae</taxon>
        <taxon>Mucor</taxon>
    </lineage>
</organism>
<dbReference type="InterPro" id="IPR036397">
    <property type="entry name" value="RNaseH_sf"/>
</dbReference>
<dbReference type="OrthoDB" id="2266637at2759"/>
<name>A0A8H7QIA3_9FUNG</name>